<evidence type="ECO:0000256" key="1">
    <source>
        <dbReference type="ARBA" id="ARBA00004123"/>
    </source>
</evidence>
<organism evidence="9 10">
    <name type="scientific">Marchantia polymorpha subsp. ruderalis</name>
    <dbReference type="NCBI Taxonomy" id="1480154"/>
    <lineage>
        <taxon>Eukaryota</taxon>
        <taxon>Viridiplantae</taxon>
        <taxon>Streptophyta</taxon>
        <taxon>Embryophyta</taxon>
        <taxon>Marchantiophyta</taxon>
        <taxon>Marchantiopsida</taxon>
        <taxon>Marchantiidae</taxon>
        <taxon>Marchantiales</taxon>
        <taxon>Marchantiaceae</taxon>
        <taxon>Marchantia</taxon>
    </lineage>
</organism>
<gene>
    <name evidence="9" type="ORF">AXG93_2752s1920</name>
</gene>
<dbReference type="Pfam" id="PF00004">
    <property type="entry name" value="AAA"/>
    <property type="match status" value="1"/>
</dbReference>
<protein>
    <recommendedName>
        <fullName evidence="6">Origin of replication complex subunit 4</fullName>
    </recommendedName>
</protein>
<dbReference type="PIRSF" id="PIRSF007858">
    <property type="entry name" value="ORC4"/>
    <property type="match status" value="1"/>
</dbReference>
<evidence type="ECO:0000256" key="2">
    <source>
        <dbReference type="ARBA" id="ARBA00005334"/>
    </source>
</evidence>
<dbReference type="InterPro" id="IPR027417">
    <property type="entry name" value="P-loop_NTPase"/>
</dbReference>
<dbReference type="GO" id="GO:0016887">
    <property type="term" value="F:ATP hydrolysis activity"/>
    <property type="evidence" value="ECO:0007669"/>
    <property type="project" value="InterPro"/>
</dbReference>
<dbReference type="PANTHER" id="PTHR12087:SF0">
    <property type="entry name" value="ORIGIN RECOGNITION COMPLEX SUBUNIT 4"/>
    <property type="match status" value="1"/>
</dbReference>
<evidence type="ECO:0000313" key="9">
    <source>
        <dbReference type="EMBL" id="OAE24176.1"/>
    </source>
</evidence>
<dbReference type="GO" id="GO:0006270">
    <property type="term" value="P:DNA replication initiation"/>
    <property type="evidence" value="ECO:0007669"/>
    <property type="project" value="TreeGrafter"/>
</dbReference>
<evidence type="ECO:0000259" key="8">
    <source>
        <dbReference type="Pfam" id="PF14629"/>
    </source>
</evidence>
<name>A0A176VWC0_MARPO</name>
<accession>A0A176VWC0</accession>
<dbReference type="PANTHER" id="PTHR12087">
    <property type="entry name" value="ORIGIN RECOGNITION COMPLEX SUBUNIT 4"/>
    <property type="match status" value="1"/>
</dbReference>
<comment type="similarity">
    <text evidence="2 6">Belongs to the ORC4 family.</text>
</comment>
<evidence type="ECO:0000313" key="10">
    <source>
        <dbReference type="Proteomes" id="UP000077202"/>
    </source>
</evidence>
<evidence type="ECO:0000256" key="5">
    <source>
        <dbReference type="ARBA" id="ARBA00023242"/>
    </source>
</evidence>
<evidence type="ECO:0000256" key="6">
    <source>
        <dbReference type="PIRNR" id="PIRNR007858"/>
    </source>
</evidence>
<dbReference type="EMBL" id="LVLJ01002675">
    <property type="protein sequence ID" value="OAE24176.1"/>
    <property type="molecule type" value="Genomic_DNA"/>
</dbReference>
<dbReference type="AlphaFoldDB" id="A0A176VWC0"/>
<dbReference type="GO" id="GO:0003688">
    <property type="term" value="F:DNA replication origin binding"/>
    <property type="evidence" value="ECO:0007669"/>
    <property type="project" value="TreeGrafter"/>
</dbReference>
<dbReference type="GO" id="GO:0005524">
    <property type="term" value="F:ATP binding"/>
    <property type="evidence" value="ECO:0007669"/>
    <property type="project" value="InterPro"/>
</dbReference>
<dbReference type="Gene3D" id="3.40.50.300">
    <property type="entry name" value="P-loop containing nucleotide triphosphate hydrolases"/>
    <property type="match status" value="1"/>
</dbReference>
<dbReference type="SUPFAM" id="SSF52540">
    <property type="entry name" value="P-loop containing nucleoside triphosphate hydrolases"/>
    <property type="match status" value="1"/>
</dbReference>
<feature type="domain" description="ATPase AAA-type core" evidence="7">
    <location>
        <begin position="70"/>
        <end position="216"/>
    </location>
</feature>
<keyword evidence="5 6" id="KW-0539">Nucleus</keyword>
<reference evidence="9" key="1">
    <citation type="submission" date="2016-03" db="EMBL/GenBank/DDBJ databases">
        <title>Mechanisms controlling the formation of the plant cell surface in tip-growing cells are functionally conserved among land plants.</title>
        <authorList>
            <person name="Honkanen S."/>
            <person name="Jones V.A."/>
            <person name="Morieri G."/>
            <person name="Champion C."/>
            <person name="Hetherington A.J."/>
            <person name="Kelly S."/>
            <person name="Saint-Marcoux D."/>
            <person name="Proust H."/>
            <person name="Prescott H."/>
            <person name="Dolan L."/>
        </authorList>
    </citation>
    <scope>NUCLEOTIDE SEQUENCE [LARGE SCALE GENOMIC DNA]</scope>
    <source>
        <tissue evidence="9">Whole gametophyte</tissue>
    </source>
</reference>
<evidence type="ECO:0000256" key="4">
    <source>
        <dbReference type="ARBA" id="ARBA00023125"/>
    </source>
</evidence>
<dbReference type="InterPro" id="IPR003959">
    <property type="entry name" value="ATPase_AAA_core"/>
</dbReference>
<dbReference type="GO" id="GO:0005664">
    <property type="term" value="C:nuclear origin of replication recognition complex"/>
    <property type="evidence" value="ECO:0007669"/>
    <property type="project" value="TreeGrafter"/>
</dbReference>
<comment type="function">
    <text evidence="6">Component of the origin recognition complex (ORC) that binds origins of replication.</text>
</comment>
<feature type="domain" description="Origin recognition complex subunit 4 C-terminal" evidence="8">
    <location>
        <begin position="232"/>
        <end position="408"/>
    </location>
</feature>
<sequence length="432" mass="49080">MVGTTIFTERISVTREQVNEAVALLRRKLCGGSNQPLHQLSLLPDAESNRKQLHDLLSHTIVNAYNNSALLLGPRGCGKTLVLERVLADLQSAYPERFSIVRLSGLLHADEYCALKEIARQLCVENELFFSKAASFSENLQFLTAMLKECALSDKALVFALEEFDLFAQRPKQCLLYNLLDAMQSTTSQIAVVGISARLDADQLLEKRVRSRFSHRKFLFLPPSVEDATRLLQDVLTLPSDSQYAKAFNMHTKKLFEKESLKCLISKFTEVDLSPQSVLDLGFRALCNINRDTGLLTEDNFKKASLILRPKPKLETLKGLSVLELYLLVVMNRLEGQNREVYNFNTIFHEYERLCGLHNTCDKYSRQVSQRAFEHLLDRELINYAERFTTVEYTPVKLLISSQELKDGLHSNSVCPISTRVIDPLDESIDID</sequence>
<dbReference type="Pfam" id="PF14629">
    <property type="entry name" value="ORC4_C"/>
    <property type="match status" value="1"/>
</dbReference>
<keyword evidence="10" id="KW-1185">Reference proteome</keyword>
<dbReference type="InterPro" id="IPR016527">
    <property type="entry name" value="ORC4"/>
</dbReference>
<evidence type="ECO:0000256" key="3">
    <source>
        <dbReference type="ARBA" id="ARBA00022705"/>
    </source>
</evidence>
<keyword evidence="4 6" id="KW-0238">DNA-binding</keyword>
<proteinExistence type="inferred from homology"/>
<evidence type="ECO:0000259" key="7">
    <source>
        <dbReference type="Pfam" id="PF00004"/>
    </source>
</evidence>
<keyword evidence="3 6" id="KW-0235">DNA replication</keyword>
<comment type="subcellular location">
    <subcellularLocation>
        <location evidence="1 6">Nucleus</location>
    </subcellularLocation>
</comment>
<dbReference type="Proteomes" id="UP000077202">
    <property type="component" value="Unassembled WGS sequence"/>
</dbReference>
<dbReference type="InterPro" id="IPR032705">
    <property type="entry name" value="ORC4_C"/>
</dbReference>
<comment type="caution">
    <text evidence="9">The sequence shown here is derived from an EMBL/GenBank/DDBJ whole genome shotgun (WGS) entry which is preliminary data.</text>
</comment>